<reference evidence="1" key="2">
    <citation type="submission" date="2020-09" db="EMBL/GenBank/DDBJ databases">
        <authorList>
            <person name="Sun Q."/>
            <person name="Ohkuma M."/>
        </authorList>
    </citation>
    <scope>NUCLEOTIDE SEQUENCE</scope>
    <source>
        <strain evidence="1">JCM 4122</strain>
    </source>
</reference>
<gene>
    <name evidence="1" type="ORF">GCM10017667_36870</name>
</gene>
<keyword evidence="2" id="KW-1185">Reference proteome</keyword>
<dbReference type="Proteomes" id="UP000632849">
    <property type="component" value="Unassembled WGS sequence"/>
</dbReference>
<organism evidence="1 2">
    <name type="scientific">Streptomyces filamentosus</name>
    <name type="common">Streptomyces roseosporus</name>
    <dbReference type="NCBI Taxonomy" id="67294"/>
    <lineage>
        <taxon>Bacteria</taxon>
        <taxon>Bacillati</taxon>
        <taxon>Actinomycetota</taxon>
        <taxon>Actinomycetes</taxon>
        <taxon>Kitasatosporales</taxon>
        <taxon>Streptomycetaceae</taxon>
        <taxon>Streptomyces</taxon>
    </lineage>
</organism>
<accession>A0A919BNJ9</accession>
<sequence>MRPLLLTLYHVLLLAPAGRILRLAGRDPLDRAVDRARDSYLIVLADAPVTGRAVTR</sequence>
<dbReference type="RefSeq" id="WP_190042047.1">
    <property type="nucleotide sequence ID" value="NZ_BNBE01000001.1"/>
</dbReference>
<proteinExistence type="predicted"/>
<evidence type="ECO:0000313" key="2">
    <source>
        <dbReference type="Proteomes" id="UP000632849"/>
    </source>
</evidence>
<evidence type="ECO:0000313" key="1">
    <source>
        <dbReference type="EMBL" id="GHG01869.1"/>
    </source>
</evidence>
<dbReference type="EMBL" id="BNBE01000001">
    <property type="protein sequence ID" value="GHG01869.1"/>
    <property type="molecule type" value="Genomic_DNA"/>
</dbReference>
<dbReference type="AlphaFoldDB" id="A0A919BNJ9"/>
<comment type="caution">
    <text evidence="1">The sequence shown here is derived from an EMBL/GenBank/DDBJ whole genome shotgun (WGS) entry which is preliminary data.</text>
</comment>
<name>A0A919BNJ9_STRFL</name>
<protein>
    <submittedName>
        <fullName evidence="1">Uncharacterized protein</fullName>
    </submittedName>
</protein>
<reference evidence="1" key="1">
    <citation type="journal article" date="2014" name="Int. J. Syst. Evol. Microbiol.">
        <title>Complete genome sequence of Corynebacterium casei LMG S-19264T (=DSM 44701T), isolated from a smear-ripened cheese.</title>
        <authorList>
            <consortium name="US DOE Joint Genome Institute (JGI-PGF)"/>
            <person name="Walter F."/>
            <person name="Albersmeier A."/>
            <person name="Kalinowski J."/>
            <person name="Ruckert C."/>
        </authorList>
    </citation>
    <scope>NUCLEOTIDE SEQUENCE</scope>
    <source>
        <strain evidence="1">JCM 4122</strain>
    </source>
</reference>